<dbReference type="Proteomes" id="UP001139286">
    <property type="component" value="Unassembled WGS sequence"/>
</dbReference>
<protein>
    <recommendedName>
        <fullName evidence="3">Peptidase M56 domain-containing protein</fullName>
    </recommendedName>
</protein>
<dbReference type="PANTHER" id="PTHR34978">
    <property type="entry name" value="POSSIBLE SENSOR-TRANSDUCER PROTEIN BLAR"/>
    <property type="match status" value="1"/>
</dbReference>
<keyword evidence="1" id="KW-1134">Transmembrane beta strand</keyword>
<feature type="transmembrane region" description="Helical" evidence="2">
    <location>
        <begin position="170"/>
        <end position="188"/>
    </location>
</feature>
<dbReference type="InterPro" id="IPR052173">
    <property type="entry name" value="Beta-lactam_resp_regulator"/>
</dbReference>
<dbReference type="SUPFAM" id="SSF56935">
    <property type="entry name" value="Porins"/>
    <property type="match status" value="1"/>
</dbReference>
<keyword evidence="1" id="KW-0998">Cell outer membrane</keyword>
<feature type="transmembrane region" description="Helical" evidence="2">
    <location>
        <begin position="85"/>
        <end position="109"/>
    </location>
</feature>
<evidence type="ECO:0000313" key="5">
    <source>
        <dbReference type="Proteomes" id="UP001139286"/>
    </source>
</evidence>
<dbReference type="CDD" id="cd07341">
    <property type="entry name" value="M56_BlaR1_MecR1_like"/>
    <property type="match status" value="1"/>
</dbReference>
<dbReference type="InterPro" id="IPR039426">
    <property type="entry name" value="TonB-dep_rcpt-like"/>
</dbReference>
<keyword evidence="1 2" id="KW-0812">Transmembrane</keyword>
<dbReference type="Gene3D" id="2.170.130.10">
    <property type="entry name" value="TonB-dependent receptor, plug domain"/>
    <property type="match status" value="1"/>
</dbReference>
<organism evidence="4 5">
    <name type="scientific">Neotamlana sargassicola</name>
    <dbReference type="NCBI Taxonomy" id="2883125"/>
    <lineage>
        <taxon>Bacteria</taxon>
        <taxon>Pseudomonadati</taxon>
        <taxon>Bacteroidota</taxon>
        <taxon>Flavobacteriia</taxon>
        <taxon>Flavobacteriales</taxon>
        <taxon>Flavobacteriaceae</taxon>
        <taxon>Neotamlana</taxon>
    </lineage>
</organism>
<accession>A0A9X1L7Y7</accession>
<feature type="transmembrane region" description="Helical" evidence="2">
    <location>
        <begin position="34"/>
        <end position="56"/>
    </location>
</feature>
<dbReference type="RefSeq" id="WP_226696732.1">
    <property type="nucleotide sequence ID" value="NZ_JAJAPX010000006.1"/>
</dbReference>
<evidence type="ECO:0000256" key="2">
    <source>
        <dbReference type="SAM" id="Phobius"/>
    </source>
</evidence>
<dbReference type="InterPro" id="IPR037066">
    <property type="entry name" value="Plug_dom_sf"/>
</dbReference>
<keyword evidence="1 2" id="KW-0472">Membrane</keyword>
<dbReference type="PROSITE" id="PS52016">
    <property type="entry name" value="TONB_DEPENDENT_REC_3"/>
    <property type="match status" value="1"/>
</dbReference>
<comment type="caution">
    <text evidence="4">The sequence shown here is derived from an EMBL/GenBank/DDBJ whole genome shotgun (WGS) entry which is preliminary data.</text>
</comment>
<keyword evidence="2" id="KW-1133">Transmembrane helix</keyword>
<keyword evidence="5" id="KW-1185">Reference proteome</keyword>
<proteinExistence type="inferred from homology"/>
<dbReference type="AlphaFoldDB" id="A0A9X1L7Y7"/>
<dbReference type="EMBL" id="JAJAPX010000006">
    <property type="protein sequence ID" value="MCB4809361.1"/>
    <property type="molecule type" value="Genomic_DNA"/>
</dbReference>
<dbReference type="PANTHER" id="PTHR34978:SF3">
    <property type="entry name" value="SLR0241 PROTEIN"/>
    <property type="match status" value="1"/>
</dbReference>
<gene>
    <name evidence="4" type="ORF">LG651_13975</name>
</gene>
<name>A0A9X1L7Y7_9FLAO</name>
<evidence type="ECO:0000259" key="3">
    <source>
        <dbReference type="Pfam" id="PF05569"/>
    </source>
</evidence>
<reference evidence="4" key="1">
    <citation type="submission" date="2021-10" db="EMBL/GenBank/DDBJ databases">
        <title>Tamlana sargassums sp. nov., and Tamlana laminarinivorans sp. nov., two new bacteria isolated from the brown alga.</title>
        <authorList>
            <person name="Li J."/>
        </authorList>
    </citation>
    <scope>NUCLEOTIDE SEQUENCE</scope>
    <source>
        <strain evidence="4">62-3</strain>
    </source>
</reference>
<comment type="similarity">
    <text evidence="1">Belongs to the TonB-dependent receptor family.</text>
</comment>
<dbReference type="Pfam" id="PF05569">
    <property type="entry name" value="Peptidase_M56"/>
    <property type="match status" value="1"/>
</dbReference>
<sequence>MAYLLKVSAIVGLFYLIYKLLLQKDTFFKQNRWFLLFGLGVSFLMPLYVITEYVTYTPMVLSDFTFNTKTIATTKTFSFIDFLPYLYITGATIFLVRFLIQFTAIFKIIKNPSKRKEGQYIFIESDTAASPFSFFNWIVYNPEQFSQTELQQIITHEKIHAKQKHSFDVILANLACVILWFNPFIWLYQKDLKQNLEFLADYSAFKAVACKKQYQYTLLKQSLPTNQLALSNAFYNSLIKKRIVMLHKSKSNNMNRIKCLAVLPLIALFLMSFNTRTVYVEKEISMETKPEFTTSFTEHFEAILQKNSTEADLNKIINTLKEQGVTIKFKGLKRNANGEITAIKIDAKSKTSKANYNINANEAIIPIKISYNPENESINISETKAKTESIFISSTGDAVNVKSSENAKVKVIKIKEDGTKSVFATSQRDSIIYIIDGVEGKKEDAEALEPSKVKSINVIKDENVLEKHGISKAVIEIFTKDETDTKTSNKNIKIIKRNSGLNGLPKDLLVIVDGKEIDSEKLIDLNSDEIKSVNVLKDATAVKEYGEKGKNGVIIIETKE</sequence>
<evidence type="ECO:0000313" key="4">
    <source>
        <dbReference type="EMBL" id="MCB4809361.1"/>
    </source>
</evidence>
<dbReference type="InterPro" id="IPR008756">
    <property type="entry name" value="Peptidase_M56"/>
</dbReference>
<evidence type="ECO:0000256" key="1">
    <source>
        <dbReference type="PROSITE-ProRule" id="PRU01360"/>
    </source>
</evidence>
<feature type="transmembrane region" description="Helical" evidence="2">
    <location>
        <begin position="6"/>
        <end position="22"/>
    </location>
</feature>
<keyword evidence="1" id="KW-0813">Transport</keyword>
<comment type="subcellular location">
    <subcellularLocation>
        <location evidence="1">Cell outer membrane</location>
        <topology evidence="1">Multi-pass membrane protein</topology>
    </subcellularLocation>
</comment>
<feature type="domain" description="Peptidase M56" evidence="3">
    <location>
        <begin position="142"/>
        <end position="246"/>
    </location>
</feature>
<dbReference type="GO" id="GO:0009279">
    <property type="term" value="C:cell outer membrane"/>
    <property type="evidence" value="ECO:0007669"/>
    <property type="project" value="UniProtKB-SubCell"/>
</dbReference>